<evidence type="ECO:0000313" key="7">
    <source>
        <dbReference type="EMBL" id="AVX05787.1"/>
    </source>
</evidence>
<accession>A0A2R4MIC9</accession>
<comment type="similarity">
    <text evidence="5">Belongs to the UreE family.</text>
</comment>
<dbReference type="KEGG" id="mmyr:MXMO3_03281"/>
<gene>
    <name evidence="5" type="primary">ureE</name>
    <name evidence="7" type="ORF">MXMO3_03281</name>
</gene>
<organism evidence="7 8">
    <name type="scientific">Maritalea myrionectae</name>
    <dbReference type="NCBI Taxonomy" id="454601"/>
    <lineage>
        <taxon>Bacteria</taxon>
        <taxon>Pseudomonadati</taxon>
        <taxon>Pseudomonadota</taxon>
        <taxon>Alphaproteobacteria</taxon>
        <taxon>Hyphomicrobiales</taxon>
        <taxon>Devosiaceae</taxon>
        <taxon>Maritalea</taxon>
    </lineage>
</organism>
<dbReference type="InterPro" id="IPR036118">
    <property type="entry name" value="UreE_N_sf"/>
</dbReference>
<dbReference type="Gene3D" id="2.60.260.20">
    <property type="entry name" value="Urease metallochaperone UreE, N-terminal domain"/>
    <property type="match status" value="1"/>
</dbReference>
<dbReference type="GO" id="GO:0006457">
    <property type="term" value="P:protein folding"/>
    <property type="evidence" value="ECO:0007669"/>
    <property type="project" value="InterPro"/>
</dbReference>
<dbReference type="EMBL" id="CP021330">
    <property type="protein sequence ID" value="AVX05787.1"/>
    <property type="molecule type" value="Genomic_DNA"/>
</dbReference>
<reference evidence="7 8" key="1">
    <citation type="submission" date="2017-05" db="EMBL/GenBank/DDBJ databases">
        <title>Genome Analysis of Maritalea myrionectae HL2708#5.</title>
        <authorList>
            <consortium name="Cotde Inc.-PKNU"/>
            <person name="Jang D."/>
            <person name="Oh H.-M."/>
        </authorList>
    </citation>
    <scope>NUCLEOTIDE SEQUENCE [LARGE SCALE GENOMIC DNA]</scope>
    <source>
        <strain evidence="7 8">HL2708#5</strain>
    </source>
</reference>
<protein>
    <recommendedName>
        <fullName evidence="5">Urease accessory protein UreE</fullName>
    </recommendedName>
</protein>
<dbReference type="InterPro" id="IPR007864">
    <property type="entry name" value="UreE_C_dom"/>
</dbReference>
<dbReference type="HAMAP" id="MF_00822">
    <property type="entry name" value="UreE"/>
    <property type="match status" value="1"/>
</dbReference>
<sequence length="148" mass="17064">MLRALKIDRRQADPIDTVTLSFDDRFRRRIKLCGDAGTEFLLDLEKTIELHEGDDLILEDNSHIRVRAAHEALVKVRGSDTHHLLRLTWHIGNRHLPCEIHEDHLVIRADHVIEHMLTHLNATLEKFEGPFTPEGGAYGQGRTHSHEH</sequence>
<name>A0A2R4MIC9_9HYPH</name>
<dbReference type="Pfam" id="PF02814">
    <property type="entry name" value="UreE_N"/>
    <property type="match status" value="1"/>
</dbReference>
<dbReference type="Gene3D" id="3.30.70.790">
    <property type="entry name" value="UreE, C-terminal domain"/>
    <property type="match status" value="1"/>
</dbReference>
<dbReference type="Proteomes" id="UP000258927">
    <property type="component" value="Chromosome"/>
</dbReference>
<comment type="function">
    <text evidence="5">Involved in urease metallocenter assembly. Binds nickel. Probably functions as a nickel donor during metallocenter assembly.</text>
</comment>
<keyword evidence="2 5" id="KW-0963">Cytoplasm</keyword>
<evidence type="ECO:0000259" key="6">
    <source>
        <dbReference type="SMART" id="SM00988"/>
    </source>
</evidence>
<dbReference type="GO" id="GO:0005737">
    <property type="term" value="C:cytoplasm"/>
    <property type="evidence" value="ECO:0007669"/>
    <property type="project" value="UniProtKB-SubCell"/>
</dbReference>
<evidence type="ECO:0000256" key="4">
    <source>
        <dbReference type="ARBA" id="ARBA00023186"/>
    </source>
</evidence>
<evidence type="ECO:0000256" key="5">
    <source>
        <dbReference type="HAMAP-Rule" id="MF_00822"/>
    </source>
</evidence>
<proteinExistence type="inferred from homology"/>
<dbReference type="PIRSF" id="PIRSF036402">
    <property type="entry name" value="Ureas_acces_UreE"/>
    <property type="match status" value="1"/>
</dbReference>
<dbReference type="Pfam" id="PF05194">
    <property type="entry name" value="UreE_C"/>
    <property type="match status" value="1"/>
</dbReference>
<keyword evidence="3 5" id="KW-0533">Nickel</keyword>
<dbReference type="InterPro" id="IPR012406">
    <property type="entry name" value="UreE"/>
</dbReference>
<dbReference type="GO" id="GO:0019627">
    <property type="term" value="P:urea metabolic process"/>
    <property type="evidence" value="ECO:0007669"/>
    <property type="project" value="InterPro"/>
</dbReference>
<dbReference type="STRING" id="1122213.GCA_000423365_00974"/>
<dbReference type="GO" id="GO:0051082">
    <property type="term" value="F:unfolded protein binding"/>
    <property type="evidence" value="ECO:0007669"/>
    <property type="project" value="UniProtKB-UniRule"/>
</dbReference>
<dbReference type="GO" id="GO:0016151">
    <property type="term" value="F:nickel cation binding"/>
    <property type="evidence" value="ECO:0007669"/>
    <property type="project" value="UniProtKB-UniRule"/>
</dbReference>
<keyword evidence="8" id="KW-1185">Reference proteome</keyword>
<evidence type="ECO:0000256" key="1">
    <source>
        <dbReference type="ARBA" id="ARBA00004496"/>
    </source>
</evidence>
<comment type="subcellular location">
    <subcellularLocation>
        <location evidence="1 5">Cytoplasm</location>
    </subcellularLocation>
</comment>
<dbReference type="CDD" id="cd00571">
    <property type="entry name" value="UreE"/>
    <property type="match status" value="1"/>
</dbReference>
<keyword evidence="4 5" id="KW-0143">Chaperone</keyword>
<evidence type="ECO:0000256" key="3">
    <source>
        <dbReference type="ARBA" id="ARBA00022596"/>
    </source>
</evidence>
<evidence type="ECO:0000313" key="8">
    <source>
        <dbReference type="Proteomes" id="UP000258927"/>
    </source>
</evidence>
<evidence type="ECO:0000256" key="2">
    <source>
        <dbReference type="ARBA" id="ARBA00022490"/>
    </source>
</evidence>
<dbReference type="SUPFAM" id="SSF69287">
    <property type="entry name" value="Urease metallochaperone UreE, N-terminal domain"/>
    <property type="match status" value="1"/>
</dbReference>
<dbReference type="GO" id="GO:0065003">
    <property type="term" value="P:protein-containing complex assembly"/>
    <property type="evidence" value="ECO:0007669"/>
    <property type="project" value="InterPro"/>
</dbReference>
<feature type="domain" description="UreE urease accessory N-terminal" evidence="6">
    <location>
        <begin position="1"/>
        <end position="64"/>
    </location>
</feature>
<dbReference type="InterPro" id="IPR004029">
    <property type="entry name" value="UreE_N"/>
</dbReference>
<dbReference type="RefSeq" id="WP_117396565.1">
    <property type="nucleotide sequence ID" value="NZ_CP021330.1"/>
</dbReference>
<dbReference type="SUPFAM" id="SSF69737">
    <property type="entry name" value="Urease metallochaperone UreE, C-terminal domain"/>
    <property type="match status" value="1"/>
</dbReference>
<dbReference type="AlphaFoldDB" id="A0A2R4MIC9"/>
<dbReference type="SMART" id="SM00988">
    <property type="entry name" value="UreE_N"/>
    <property type="match status" value="1"/>
</dbReference>